<gene>
    <name evidence="3" type="ORF">A4W93_21305</name>
</gene>
<dbReference type="EMBL" id="CP015118">
    <property type="protein sequence ID" value="ARN23997.1"/>
    <property type="molecule type" value="Genomic_DNA"/>
</dbReference>
<dbReference type="PROSITE" id="PS51677">
    <property type="entry name" value="NODB"/>
    <property type="match status" value="1"/>
</dbReference>
<keyword evidence="4" id="KW-1185">Reference proteome</keyword>
<dbReference type="PANTHER" id="PTHR34216">
    <property type="match status" value="1"/>
</dbReference>
<sequence>MRRAVSLACLPWGWAASRVRPGLRILMYHRVAPGLAGDQLTVHPDRFEQQMAWLSANCRVRSLSDALADLAAGRTRRGDVVVTFDDGYLDNLTHALPVLLYHKVPATIFVTSAFCDQALSHPRYPANAERLHLTWDEVRHLARQPGISIGSHTVSHPYLSRVPAAEAEAEVSNSRTLIAQQIAADVPHFCYPSGDVTPREAELVARAGYTAAVTVAPGANHRNTPPHLLHRTEMTDADTPFDLALKLSGAYDPVHALLHWRRQRKFAQAAASNRQPSRKSPA</sequence>
<dbReference type="InterPro" id="IPR002509">
    <property type="entry name" value="NODB_dom"/>
</dbReference>
<dbReference type="CDD" id="cd10918">
    <property type="entry name" value="CE4_NodB_like_5s_6s"/>
    <property type="match status" value="1"/>
</dbReference>
<dbReference type="Proteomes" id="UP000193427">
    <property type="component" value="Chromosome"/>
</dbReference>
<proteinExistence type="predicted"/>
<dbReference type="GO" id="GO:0005975">
    <property type="term" value="P:carbohydrate metabolic process"/>
    <property type="evidence" value="ECO:0007669"/>
    <property type="project" value="InterPro"/>
</dbReference>
<dbReference type="Pfam" id="PF01522">
    <property type="entry name" value="Polysacc_deac_1"/>
    <property type="match status" value="1"/>
</dbReference>
<dbReference type="InterPro" id="IPR051398">
    <property type="entry name" value="Polysacch_Deacetylase"/>
</dbReference>
<keyword evidence="1" id="KW-0732">Signal</keyword>
<dbReference type="PANTHER" id="PTHR34216:SF7">
    <property type="entry name" value="POLY-BETA-1,6-N-ACETYL-D-GLUCOSAMINE N-DEACETYLASE"/>
    <property type="match status" value="1"/>
</dbReference>
<evidence type="ECO:0000313" key="4">
    <source>
        <dbReference type="Proteomes" id="UP000193427"/>
    </source>
</evidence>
<dbReference type="SUPFAM" id="SSF88713">
    <property type="entry name" value="Glycoside hydrolase/deacetylase"/>
    <property type="match status" value="1"/>
</dbReference>
<dbReference type="STRING" id="946333.A4W93_21305"/>
<accession>A0A1W6LIF5</accession>
<dbReference type="Gene3D" id="3.20.20.370">
    <property type="entry name" value="Glycoside hydrolase/deacetylase"/>
    <property type="match status" value="1"/>
</dbReference>
<dbReference type="InterPro" id="IPR011330">
    <property type="entry name" value="Glyco_hydro/deAcase_b/a-brl"/>
</dbReference>
<evidence type="ECO:0000256" key="1">
    <source>
        <dbReference type="ARBA" id="ARBA00022729"/>
    </source>
</evidence>
<dbReference type="GO" id="GO:0016810">
    <property type="term" value="F:hydrolase activity, acting on carbon-nitrogen (but not peptide) bonds"/>
    <property type="evidence" value="ECO:0007669"/>
    <property type="project" value="InterPro"/>
</dbReference>
<protein>
    <submittedName>
        <fullName evidence="3">Polysaccharide deacetylase</fullName>
    </submittedName>
</protein>
<reference evidence="3 4" key="1">
    <citation type="submission" date="2016-04" db="EMBL/GenBank/DDBJ databases">
        <title>Complete genome sequence of natural rubber-degrading, novel Gram-negative bacterium, Rhizobacter gummiphilus strain NS21.</title>
        <authorList>
            <person name="Tabata M."/>
            <person name="Kasai D."/>
            <person name="Fukuda M."/>
        </authorList>
    </citation>
    <scope>NUCLEOTIDE SEQUENCE [LARGE SCALE GENOMIC DNA]</scope>
    <source>
        <strain evidence="3 4">NS21</strain>
    </source>
</reference>
<organism evidence="3 4">
    <name type="scientific">Piscinibacter gummiphilus</name>
    <dbReference type="NCBI Taxonomy" id="946333"/>
    <lineage>
        <taxon>Bacteria</taxon>
        <taxon>Pseudomonadati</taxon>
        <taxon>Pseudomonadota</taxon>
        <taxon>Betaproteobacteria</taxon>
        <taxon>Burkholderiales</taxon>
        <taxon>Sphaerotilaceae</taxon>
        <taxon>Piscinibacter</taxon>
    </lineage>
</organism>
<name>A0A1W6LIF5_9BURK</name>
<dbReference type="KEGG" id="rgu:A4W93_21305"/>
<dbReference type="AlphaFoldDB" id="A0A1W6LIF5"/>
<feature type="domain" description="NodB homology" evidence="2">
    <location>
        <begin position="78"/>
        <end position="282"/>
    </location>
</feature>
<evidence type="ECO:0000313" key="3">
    <source>
        <dbReference type="EMBL" id="ARN23997.1"/>
    </source>
</evidence>
<evidence type="ECO:0000259" key="2">
    <source>
        <dbReference type="PROSITE" id="PS51677"/>
    </source>
</evidence>
<dbReference type="OrthoDB" id="9814639at2"/>